<reference evidence="1 2" key="1">
    <citation type="submission" date="2018-06" db="EMBL/GenBank/DDBJ databases">
        <title>A transcriptomic atlas of mushroom development highlights an independent origin of complex multicellularity.</title>
        <authorList>
            <consortium name="DOE Joint Genome Institute"/>
            <person name="Krizsan K."/>
            <person name="Almasi E."/>
            <person name="Merenyi Z."/>
            <person name="Sahu N."/>
            <person name="Viragh M."/>
            <person name="Koszo T."/>
            <person name="Mondo S."/>
            <person name="Kiss B."/>
            <person name="Balint B."/>
            <person name="Kues U."/>
            <person name="Barry K."/>
            <person name="Hegedus J.C."/>
            <person name="Henrissat B."/>
            <person name="Johnson J."/>
            <person name="Lipzen A."/>
            <person name="Ohm R."/>
            <person name="Nagy I."/>
            <person name="Pangilinan J."/>
            <person name="Yan J."/>
            <person name="Xiong Y."/>
            <person name="Grigoriev I.V."/>
            <person name="Hibbett D.S."/>
            <person name="Nagy L.G."/>
        </authorList>
    </citation>
    <scope>NUCLEOTIDE SEQUENCE [LARGE SCALE GENOMIC DNA]</scope>
    <source>
        <strain evidence="1 2">SZMC22713</strain>
    </source>
</reference>
<evidence type="ECO:0000313" key="1">
    <source>
        <dbReference type="EMBL" id="TDL21903.1"/>
    </source>
</evidence>
<dbReference type="VEuPathDB" id="FungiDB:BD410DRAFT_284153"/>
<gene>
    <name evidence="1" type="ORF">BD410DRAFT_284153</name>
</gene>
<dbReference type="Proteomes" id="UP000294933">
    <property type="component" value="Unassembled WGS sequence"/>
</dbReference>
<sequence length="159" mass="18216">MEMSVVSSKSLPRSTIPPNPPDILLSVPLIPQSRIPGNRVWVRERNAWNEQSPRIYIKMEMRDLPYLHLHTSISPYFKLDLLAKPDIGSRLSSCDHRAHFDPPRQISLPQATLYFSRECSLLLASTVTATRNYGVMQSHISFSEQKTRPFMSDLRLALI</sequence>
<dbReference type="EMBL" id="ML170178">
    <property type="protein sequence ID" value="TDL21903.1"/>
    <property type="molecule type" value="Genomic_DNA"/>
</dbReference>
<dbReference type="AlphaFoldDB" id="A0A4Y7Q2M5"/>
<name>A0A4Y7Q2M5_9AGAM</name>
<evidence type="ECO:0000313" key="2">
    <source>
        <dbReference type="Proteomes" id="UP000294933"/>
    </source>
</evidence>
<keyword evidence="2" id="KW-1185">Reference proteome</keyword>
<organism evidence="1 2">
    <name type="scientific">Rickenella mellea</name>
    <dbReference type="NCBI Taxonomy" id="50990"/>
    <lineage>
        <taxon>Eukaryota</taxon>
        <taxon>Fungi</taxon>
        <taxon>Dikarya</taxon>
        <taxon>Basidiomycota</taxon>
        <taxon>Agaricomycotina</taxon>
        <taxon>Agaricomycetes</taxon>
        <taxon>Hymenochaetales</taxon>
        <taxon>Rickenellaceae</taxon>
        <taxon>Rickenella</taxon>
    </lineage>
</organism>
<protein>
    <submittedName>
        <fullName evidence="1">Uncharacterized protein</fullName>
    </submittedName>
</protein>
<accession>A0A4Y7Q2M5</accession>
<proteinExistence type="predicted"/>